<accession>A0A6J4I9T1</accession>
<reference evidence="3" key="1">
    <citation type="submission" date="2020-02" db="EMBL/GenBank/DDBJ databases">
        <authorList>
            <person name="Meier V. D."/>
        </authorList>
    </citation>
    <scope>NUCLEOTIDE SEQUENCE</scope>
    <source>
        <strain evidence="3">AVDCRST_MAG26</strain>
    </source>
</reference>
<gene>
    <name evidence="3" type="ORF">AVDCRST_MAG26-1694</name>
</gene>
<feature type="domain" description="DUF2089" evidence="2">
    <location>
        <begin position="11"/>
        <end position="40"/>
    </location>
</feature>
<evidence type="ECO:0000259" key="1">
    <source>
        <dbReference type="Pfam" id="PF09862"/>
    </source>
</evidence>
<protein>
    <recommendedName>
        <fullName evidence="4">Fis family transcriptional regulator</fullName>
    </recommendedName>
</protein>
<dbReference type="Pfam" id="PF22747">
    <property type="entry name" value="Zn_ribbon_DUF2089"/>
    <property type="match status" value="1"/>
</dbReference>
<evidence type="ECO:0000313" key="3">
    <source>
        <dbReference type="EMBL" id="CAA9246530.1"/>
    </source>
</evidence>
<dbReference type="InterPro" id="IPR053957">
    <property type="entry name" value="DUF2089_Zn_ribbon"/>
</dbReference>
<evidence type="ECO:0008006" key="4">
    <source>
        <dbReference type="Google" id="ProtNLM"/>
    </source>
</evidence>
<feature type="domain" description="DUF2089" evidence="1">
    <location>
        <begin position="44"/>
        <end position="88"/>
    </location>
</feature>
<sequence>MTRRYPLLTVCPVCRGPFHVTALACDRCVSRLEGTFALGWLGQLSGEQLEFVRLMIKNRGNINSVAAELKIAYNTARSRLDDIVLAMGGPPPPPPPPVDRRAVLDRLSSGELSVDEAMRILRGEA</sequence>
<dbReference type="EMBL" id="CADCTK010000386">
    <property type="protein sequence ID" value="CAA9246530.1"/>
    <property type="molecule type" value="Genomic_DNA"/>
</dbReference>
<organism evidence="3">
    <name type="scientific">uncultured Chloroflexia bacterium</name>
    <dbReference type="NCBI Taxonomy" id="1672391"/>
    <lineage>
        <taxon>Bacteria</taxon>
        <taxon>Bacillati</taxon>
        <taxon>Chloroflexota</taxon>
        <taxon>Chloroflexia</taxon>
        <taxon>environmental samples</taxon>
    </lineage>
</organism>
<dbReference type="Pfam" id="PF09862">
    <property type="entry name" value="DUF2089"/>
    <property type="match status" value="1"/>
</dbReference>
<name>A0A6J4I9T1_9CHLR</name>
<dbReference type="AlphaFoldDB" id="A0A6J4I9T1"/>
<evidence type="ECO:0000259" key="2">
    <source>
        <dbReference type="Pfam" id="PF22747"/>
    </source>
</evidence>
<dbReference type="InterPro" id="IPR018658">
    <property type="entry name" value="DUF2089"/>
</dbReference>
<proteinExistence type="predicted"/>